<accession>A0A8C4R6I7</accession>
<keyword evidence="5" id="KW-0472">Membrane</keyword>
<dbReference type="AlphaFoldDB" id="A0A8C4R6I7"/>
<dbReference type="Proteomes" id="UP000694388">
    <property type="component" value="Unplaced"/>
</dbReference>
<dbReference type="InterPro" id="IPR050401">
    <property type="entry name" value="Cyclic_nucleotide_synthase"/>
</dbReference>
<evidence type="ECO:0000256" key="8">
    <source>
        <dbReference type="SAM" id="MobiDB-lite"/>
    </source>
</evidence>
<dbReference type="PROSITE" id="PS00452">
    <property type="entry name" value="GUANYLATE_CYCLASE_1"/>
    <property type="match status" value="1"/>
</dbReference>
<feature type="compositionally biased region" description="Polar residues" evidence="8">
    <location>
        <begin position="154"/>
        <end position="168"/>
    </location>
</feature>
<evidence type="ECO:0000256" key="1">
    <source>
        <dbReference type="ARBA" id="ARBA00004370"/>
    </source>
</evidence>
<keyword evidence="6 7" id="KW-0456">Lyase</keyword>
<dbReference type="PANTHER" id="PTHR11920">
    <property type="entry name" value="GUANYLYL CYCLASE"/>
    <property type="match status" value="1"/>
</dbReference>
<dbReference type="GO" id="GO:0004016">
    <property type="term" value="F:adenylate cyclase activity"/>
    <property type="evidence" value="ECO:0007669"/>
    <property type="project" value="TreeGrafter"/>
</dbReference>
<dbReference type="SMART" id="SM00044">
    <property type="entry name" value="CYCc"/>
    <property type="match status" value="1"/>
</dbReference>
<feature type="domain" description="Guanylate cyclase" evidence="9">
    <location>
        <begin position="1"/>
        <end position="112"/>
    </location>
</feature>
<reference evidence="10" key="2">
    <citation type="submission" date="2025-09" db="UniProtKB">
        <authorList>
            <consortium name="Ensembl"/>
        </authorList>
    </citation>
    <scope>IDENTIFICATION</scope>
</reference>
<keyword evidence="3" id="KW-0547">Nucleotide-binding</keyword>
<evidence type="ECO:0000256" key="7">
    <source>
        <dbReference type="RuleBase" id="RU000405"/>
    </source>
</evidence>
<dbReference type="GeneTree" id="ENSGT00940000163069"/>
<dbReference type="GO" id="GO:0004383">
    <property type="term" value="F:guanylate cyclase activity"/>
    <property type="evidence" value="ECO:0007669"/>
    <property type="project" value="TreeGrafter"/>
</dbReference>
<dbReference type="Gene3D" id="3.30.70.1230">
    <property type="entry name" value="Nucleotide cyclase"/>
    <property type="match status" value="1"/>
</dbReference>
<dbReference type="GO" id="GO:0005886">
    <property type="term" value="C:plasma membrane"/>
    <property type="evidence" value="ECO:0007669"/>
    <property type="project" value="TreeGrafter"/>
</dbReference>
<evidence type="ECO:0000256" key="4">
    <source>
        <dbReference type="ARBA" id="ARBA00022989"/>
    </source>
</evidence>
<evidence type="ECO:0000256" key="5">
    <source>
        <dbReference type="ARBA" id="ARBA00023136"/>
    </source>
</evidence>
<evidence type="ECO:0000313" key="10">
    <source>
        <dbReference type="Ensembl" id="ENSEBUP00000025092.1"/>
    </source>
</evidence>
<keyword evidence="2" id="KW-0812">Transmembrane</keyword>
<dbReference type="GO" id="GO:0007168">
    <property type="term" value="P:receptor guanylyl cyclase signaling pathway"/>
    <property type="evidence" value="ECO:0007669"/>
    <property type="project" value="TreeGrafter"/>
</dbReference>
<evidence type="ECO:0000313" key="11">
    <source>
        <dbReference type="Proteomes" id="UP000694388"/>
    </source>
</evidence>
<dbReference type="Ensembl" id="ENSEBUT00000025668.1">
    <property type="protein sequence ID" value="ENSEBUP00000025092.1"/>
    <property type="gene ID" value="ENSEBUG00000015473.1"/>
</dbReference>
<keyword evidence="4" id="KW-1133">Transmembrane helix</keyword>
<dbReference type="GO" id="GO:0035556">
    <property type="term" value="P:intracellular signal transduction"/>
    <property type="evidence" value="ECO:0007669"/>
    <property type="project" value="InterPro"/>
</dbReference>
<name>A0A8C4R6I7_EPTBU</name>
<sequence length="168" mass="18540">MQVVHLLNKLYGLFDEITSLYDVYKVETIGDAYMVTSGAPLRNGLNHVSEVATMALHFISAISSFSVPHISEKAIMLRFGIHSGPVVAGVVGSVMPRYCLFGDTVNMASRMESNSKPLRILLSERTSTLLQKKGGFLMEKRETMQIKMSDSEKFNISTDSNDSTPSTQ</sequence>
<dbReference type="InterPro" id="IPR018297">
    <property type="entry name" value="A/G_cyclase_CS"/>
</dbReference>
<dbReference type="GO" id="GO:0000166">
    <property type="term" value="F:nucleotide binding"/>
    <property type="evidence" value="ECO:0007669"/>
    <property type="project" value="UniProtKB-KW"/>
</dbReference>
<evidence type="ECO:0000259" key="9">
    <source>
        <dbReference type="PROSITE" id="PS50125"/>
    </source>
</evidence>
<organism evidence="10 11">
    <name type="scientific">Eptatretus burgeri</name>
    <name type="common">Inshore hagfish</name>
    <dbReference type="NCBI Taxonomy" id="7764"/>
    <lineage>
        <taxon>Eukaryota</taxon>
        <taxon>Metazoa</taxon>
        <taxon>Chordata</taxon>
        <taxon>Craniata</taxon>
        <taxon>Vertebrata</taxon>
        <taxon>Cyclostomata</taxon>
        <taxon>Myxini</taxon>
        <taxon>Myxiniformes</taxon>
        <taxon>Myxinidae</taxon>
        <taxon>Eptatretinae</taxon>
        <taxon>Eptatretus</taxon>
    </lineage>
</organism>
<dbReference type="GO" id="GO:0001653">
    <property type="term" value="F:peptide receptor activity"/>
    <property type="evidence" value="ECO:0007669"/>
    <property type="project" value="TreeGrafter"/>
</dbReference>
<protein>
    <recommendedName>
        <fullName evidence="9">Guanylate cyclase domain-containing protein</fullName>
    </recommendedName>
</protein>
<dbReference type="PANTHER" id="PTHR11920:SF500">
    <property type="entry name" value="GUANYLATE CYCLASE 2G"/>
    <property type="match status" value="1"/>
</dbReference>
<keyword evidence="11" id="KW-1185">Reference proteome</keyword>
<comment type="similarity">
    <text evidence="7">Belongs to the adenylyl cyclase class-4/guanylyl cyclase family.</text>
</comment>
<feature type="region of interest" description="Disordered" evidence="8">
    <location>
        <begin position="149"/>
        <end position="168"/>
    </location>
</feature>
<comment type="subcellular location">
    <subcellularLocation>
        <location evidence="1">Membrane</location>
    </subcellularLocation>
</comment>
<dbReference type="SUPFAM" id="SSF55073">
    <property type="entry name" value="Nucleotide cyclase"/>
    <property type="match status" value="1"/>
</dbReference>
<reference evidence="10" key="1">
    <citation type="submission" date="2025-08" db="UniProtKB">
        <authorList>
            <consortium name="Ensembl"/>
        </authorList>
    </citation>
    <scope>IDENTIFICATION</scope>
</reference>
<dbReference type="CDD" id="cd07302">
    <property type="entry name" value="CHD"/>
    <property type="match status" value="1"/>
</dbReference>
<dbReference type="InterPro" id="IPR029787">
    <property type="entry name" value="Nucleotide_cyclase"/>
</dbReference>
<evidence type="ECO:0000256" key="2">
    <source>
        <dbReference type="ARBA" id="ARBA00022692"/>
    </source>
</evidence>
<evidence type="ECO:0000256" key="6">
    <source>
        <dbReference type="ARBA" id="ARBA00023239"/>
    </source>
</evidence>
<proteinExistence type="inferred from homology"/>
<dbReference type="InterPro" id="IPR001054">
    <property type="entry name" value="A/G_cyclase"/>
</dbReference>
<dbReference type="Pfam" id="PF00211">
    <property type="entry name" value="Guanylate_cyc"/>
    <property type="match status" value="1"/>
</dbReference>
<dbReference type="FunFam" id="3.30.70.1230:FF:000030">
    <property type="entry name" value="Si:ch211-215j19.12"/>
    <property type="match status" value="1"/>
</dbReference>
<evidence type="ECO:0000256" key="3">
    <source>
        <dbReference type="ARBA" id="ARBA00022741"/>
    </source>
</evidence>
<dbReference type="PROSITE" id="PS50125">
    <property type="entry name" value="GUANYLATE_CYCLASE_2"/>
    <property type="match status" value="1"/>
</dbReference>